<dbReference type="EMBL" id="JACDUM010000005">
    <property type="protein sequence ID" value="MBA2861101.1"/>
    <property type="molecule type" value="Genomic_DNA"/>
</dbReference>
<dbReference type="RefSeq" id="WP_181522164.1">
    <property type="nucleotide sequence ID" value="NZ_JACDUM010000005.1"/>
</dbReference>
<gene>
    <name evidence="1" type="ORF">HNP91_001934</name>
</gene>
<name>A0A7J9PD68_METMI</name>
<dbReference type="AlphaFoldDB" id="A0A7J9PD68"/>
<accession>A0A7J9PD68</accession>
<dbReference type="Proteomes" id="UP000568063">
    <property type="component" value="Unassembled WGS sequence"/>
</dbReference>
<proteinExistence type="predicted"/>
<evidence type="ECO:0000313" key="2">
    <source>
        <dbReference type="Proteomes" id="UP000568063"/>
    </source>
</evidence>
<comment type="caution">
    <text evidence="1">The sequence shown here is derived from an EMBL/GenBank/DDBJ whole genome shotgun (WGS) entry which is preliminary data.</text>
</comment>
<reference evidence="1 2" key="1">
    <citation type="submission" date="2020-07" db="EMBL/GenBank/DDBJ databases">
        <title>Genomic Encyclopedia of Type Strains, Phase IV (KMG-V): Genome sequencing to study the core and pangenomes of soil and plant-associated prokaryotes.</title>
        <authorList>
            <person name="Whitman W."/>
        </authorList>
    </citation>
    <scope>NUCLEOTIDE SEQUENCE [LARGE SCALE GENOMIC DNA]</scope>
    <source>
        <strain evidence="1 2">C9</strain>
    </source>
</reference>
<sequence>MLQPGSKGIPAKDSFGNPIMIERDGKQIQKYDYIPDIKTPGKVLIKGGINNAKIMMSFPDVMSIYQYLQENEDFVKYNMNLELLRDLKKLNSQMGISMEKIYETAKERGMSKEYVDTIFSKMDEVKK</sequence>
<organism evidence="1 2">
    <name type="scientific">Methanococcus maripaludis</name>
    <name type="common">Methanococcus deltae</name>
    <dbReference type="NCBI Taxonomy" id="39152"/>
    <lineage>
        <taxon>Archaea</taxon>
        <taxon>Methanobacteriati</taxon>
        <taxon>Methanobacteriota</taxon>
        <taxon>Methanomada group</taxon>
        <taxon>Methanococci</taxon>
        <taxon>Methanococcales</taxon>
        <taxon>Methanococcaceae</taxon>
        <taxon>Methanococcus</taxon>
    </lineage>
</organism>
<evidence type="ECO:0000313" key="1">
    <source>
        <dbReference type="EMBL" id="MBA2861101.1"/>
    </source>
</evidence>
<protein>
    <submittedName>
        <fullName evidence="1">Uncharacterized protein</fullName>
    </submittedName>
</protein>